<organism evidence="1 2">
    <name type="scientific">Dorcoceras hygrometricum</name>
    <dbReference type="NCBI Taxonomy" id="472368"/>
    <lineage>
        <taxon>Eukaryota</taxon>
        <taxon>Viridiplantae</taxon>
        <taxon>Streptophyta</taxon>
        <taxon>Embryophyta</taxon>
        <taxon>Tracheophyta</taxon>
        <taxon>Spermatophyta</taxon>
        <taxon>Magnoliopsida</taxon>
        <taxon>eudicotyledons</taxon>
        <taxon>Gunneridae</taxon>
        <taxon>Pentapetalae</taxon>
        <taxon>asterids</taxon>
        <taxon>lamiids</taxon>
        <taxon>Lamiales</taxon>
        <taxon>Gesneriaceae</taxon>
        <taxon>Didymocarpoideae</taxon>
        <taxon>Trichosporeae</taxon>
        <taxon>Loxocarpinae</taxon>
        <taxon>Dorcoceras</taxon>
    </lineage>
</organism>
<sequence length="337" mass="38025">MTFRVVRTNQYNQDLGLIHSTNGNHLESPNEGSSIDHQVTIYLHAPNITMFPTNETCWFVINQLSFKLTSLSWFVLYQLSSDMVSIINTGAKGISRNSSTTINRSLQDSGHGVCEHMGATHSSQHTVPDAQQFTQPAVARLMRCGSYPLRSQWLTDPSMEMRYTGVTRSSSNTSILEERSRQEESSATTLASVGAVYRRQSEKIRFGEHYLGYRDRIWNLSKRLRTEDATDLATSTEVRYPTDTHNPLILKSESLNGTALRSQRIHPKRHRIGTRTLRFDSKNPPNLKSMNRTGLLQNHESVHTTKPTNATHKGVRLPDLVTDDMNTVEPALTNAQV</sequence>
<name>A0A2Z7B8U5_9LAMI</name>
<keyword evidence="2" id="KW-1185">Reference proteome</keyword>
<proteinExistence type="predicted"/>
<protein>
    <submittedName>
        <fullName evidence="1">Uncharacterized protein</fullName>
    </submittedName>
</protein>
<evidence type="ECO:0000313" key="2">
    <source>
        <dbReference type="Proteomes" id="UP000250235"/>
    </source>
</evidence>
<reference evidence="1 2" key="1">
    <citation type="journal article" date="2015" name="Proc. Natl. Acad. Sci. U.S.A.">
        <title>The resurrection genome of Boea hygrometrica: A blueprint for survival of dehydration.</title>
        <authorList>
            <person name="Xiao L."/>
            <person name="Yang G."/>
            <person name="Zhang L."/>
            <person name="Yang X."/>
            <person name="Zhao S."/>
            <person name="Ji Z."/>
            <person name="Zhou Q."/>
            <person name="Hu M."/>
            <person name="Wang Y."/>
            <person name="Chen M."/>
            <person name="Xu Y."/>
            <person name="Jin H."/>
            <person name="Xiao X."/>
            <person name="Hu G."/>
            <person name="Bao F."/>
            <person name="Hu Y."/>
            <person name="Wan P."/>
            <person name="Li L."/>
            <person name="Deng X."/>
            <person name="Kuang T."/>
            <person name="Xiang C."/>
            <person name="Zhu J.K."/>
            <person name="Oliver M.J."/>
            <person name="He Y."/>
        </authorList>
    </citation>
    <scope>NUCLEOTIDE SEQUENCE [LARGE SCALE GENOMIC DNA]</scope>
    <source>
        <strain evidence="2">cv. XS01</strain>
    </source>
</reference>
<evidence type="ECO:0000313" key="1">
    <source>
        <dbReference type="EMBL" id="KZV30934.1"/>
    </source>
</evidence>
<dbReference type="AlphaFoldDB" id="A0A2Z7B8U5"/>
<dbReference type="Proteomes" id="UP000250235">
    <property type="component" value="Unassembled WGS sequence"/>
</dbReference>
<gene>
    <name evidence="1" type="ORF">F511_24614</name>
</gene>
<accession>A0A2Z7B8U5</accession>
<dbReference type="EMBL" id="KV007774">
    <property type="protein sequence ID" value="KZV30934.1"/>
    <property type="molecule type" value="Genomic_DNA"/>
</dbReference>